<evidence type="ECO:0000256" key="3">
    <source>
        <dbReference type="ARBA" id="ARBA00022980"/>
    </source>
</evidence>
<dbReference type="HAMAP" id="MF_01334">
    <property type="entry name" value="Ribosomal_bL25_CTC"/>
    <property type="match status" value="1"/>
</dbReference>
<dbReference type="InterPro" id="IPR020057">
    <property type="entry name" value="Ribosomal_bL25_b-dom"/>
</dbReference>
<dbReference type="Gene3D" id="2.40.240.10">
    <property type="entry name" value="Ribosomal Protein L25, Chain P"/>
    <property type="match status" value="1"/>
</dbReference>
<dbReference type="NCBIfam" id="TIGR00731">
    <property type="entry name" value="bL25_bact_ctc"/>
    <property type="match status" value="1"/>
</dbReference>
<dbReference type="Pfam" id="PF01386">
    <property type="entry name" value="Ribosomal_L25p"/>
    <property type="match status" value="1"/>
</dbReference>
<dbReference type="GO" id="GO:0006412">
    <property type="term" value="P:translation"/>
    <property type="evidence" value="ECO:0007669"/>
    <property type="project" value="UniProtKB-UniRule"/>
</dbReference>
<evidence type="ECO:0000256" key="1">
    <source>
        <dbReference type="ARBA" id="ARBA00022730"/>
    </source>
</evidence>
<keyword evidence="3 5" id="KW-0689">Ribosomal protein</keyword>
<keyword evidence="4 5" id="KW-0687">Ribonucleoprotein</keyword>
<accession>A0A0G1Y1Q0</accession>
<dbReference type="AlphaFoldDB" id="A0A0G1Y1Q0"/>
<dbReference type="InterPro" id="IPR011035">
    <property type="entry name" value="Ribosomal_bL25/Gln-tRNA_synth"/>
</dbReference>
<evidence type="ECO:0000256" key="2">
    <source>
        <dbReference type="ARBA" id="ARBA00022884"/>
    </source>
</evidence>
<feature type="domain" description="Large ribosomal subunit protein bL25 L25" evidence="6">
    <location>
        <begin position="6"/>
        <end position="91"/>
    </location>
</feature>
<sequence>MEKLSLNAQLRTLKGRATNTLREQSQIPVVIYGAGREPQSATVDRVGFIRIFRTAGSSGLVELTIENETVPVLIQDVQQHPISDFVTHIDFLAVDLMKEVEATIRLNFVGESVAVKALGGTLLESIDEIEVKALPTALVSHIDVDISVLTTFDDVIEIRNLKIPAGIKIDEDQMNVVVASVSAPRSEEEMAALNEAVVEDVTAIEAAKKKPEKEEGEEGDVVAKAE</sequence>
<feature type="domain" description="Large ribosomal subunit protein bL25 beta" evidence="7">
    <location>
        <begin position="99"/>
        <end position="185"/>
    </location>
</feature>
<dbReference type="SUPFAM" id="SSF50715">
    <property type="entry name" value="Ribosomal protein L25-like"/>
    <property type="match status" value="1"/>
</dbReference>
<protein>
    <recommendedName>
        <fullName evidence="5">Large ribosomal subunit protein bL25</fullName>
    </recommendedName>
    <alternativeName>
        <fullName evidence="5">General stress protein CTC</fullName>
    </alternativeName>
</protein>
<dbReference type="GO" id="GO:0008097">
    <property type="term" value="F:5S rRNA binding"/>
    <property type="evidence" value="ECO:0007669"/>
    <property type="project" value="InterPro"/>
</dbReference>
<comment type="function">
    <text evidence="5">This is one of the proteins that binds to the 5S RNA in the ribosome where it forms part of the central protuberance.</text>
</comment>
<dbReference type="InterPro" id="IPR037121">
    <property type="entry name" value="Ribosomal_bL25_C"/>
</dbReference>
<dbReference type="InterPro" id="IPR020930">
    <property type="entry name" value="Ribosomal_uL5_bac-type"/>
</dbReference>
<gene>
    <name evidence="5" type="primary">rplY</name>
    <name evidence="5" type="synonym">ctc</name>
    <name evidence="8" type="ORF">UY81_C0003G0011</name>
</gene>
<evidence type="ECO:0000313" key="9">
    <source>
        <dbReference type="Proteomes" id="UP000034290"/>
    </source>
</evidence>
<name>A0A0G1Y1Q0_9BACT</name>
<evidence type="ECO:0000259" key="6">
    <source>
        <dbReference type="Pfam" id="PF01386"/>
    </source>
</evidence>
<dbReference type="InterPro" id="IPR020056">
    <property type="entry name" value="Rbsml_bL25/Gln-tRNA_synth_N"/>
</dbReference>
<proteinExistence type="inferred from homology"/>
<dbReference type="PANTHER" id="PTHR33284:SF1">
    <property type="entry name" value="RIBOSOMAL PROTEIN L25_GLN-TRNA SYNTHETASE, ANTI-CODON-BINDING DOMAIN-CONTAINING PROTEIN"/>
    <property type="match status" value="1"/>
</dbReference>
<evidence type="ECO:0000259" key="7">
    <source>
        <dbReference type="Pfam" id="PF14693"/>
    </source>
</evidence>
<dbReference type="EMBL" id="LCRM01000003">
    <property type="protein sequence ID" value="KKW37131.1"/>
    <property type="molecule type" value="Genomic_DNA"/>
</dbReference>
<dbReference type="CDD" id="cd00495">
    <property type="entry name" value="Ribosomal_L25_TL5_CTC"/>
    <property type="match status" value="1"/>
</dbReference>
<dbReference type="GO" id="GO:0003735">
    <property type="term" value="F:structural constituent of ribosome"/>
    <property type="evidence" value="ECO:0007669"/>
    <property type="project" value="InterPro"/>
</dbReference>
<dbReference type="GO" id="GO:0022625">
    <property type="term" value="C:cytosolic large ribosomal subunit"/>
    <property type="evidence" value="ECO:0007669"/>
    <property type="project" value="TreeGrafter"/>
</dbReference>
<dbReference type="Proteomes" id="UP000034290">
    <property type="component" value="Unassembled WGS sequence"/>
</dbReference>
<dbReference type="InterPro" id="IPR001021">
    <property type="entry name" value="Ribosomal_bL25_long"/>
</dbReference>
<keyword evidence="2 5" id="KW-0694">RNA-binding</keyword>
<dbReference type="InterPro" id="IPR029751">
    <property type="entry name" value="Ribosomal_L25_dom"/>
</dbReference>
<dbReference type="PANTHER" id="PTHR33284">
    <property type="entry name" value="RIBOSOMAL PROTEIN L25/GLN-TRNA SYNTHETASE, ANTI-CODON-BINDING DOMAIN-CONTAINING PROTEIN"/>
    <property type="match status" value="1"/>
</dbReference>
<evidence type="ECO:0000256" key="4">
    <source>
        <dbReference type="ARBA" id="ARBA00023274"/>
    </source>
</evidence>
<dbReference type="Pfam" id="PF14693">
    <property type="entry name" value="Ribosomal_TL5_C"/>
    <property type="match status" value="1"/>
</dbReference>
<evidence type="ECO:0000313" key="8">
    <source>
        <dbReference type="EMBL" id="KKW37131.1"/>
    </source>
</evidence>
<comment type="subunit">
    <text evidence="5">Part of the 50S ribosomal subunit; part of the 5S rRNA/L5/L18/L25 subcomplex. Contacts the 5S rRNA. Binds to the 5S rRNA independently of L5 and L18.</text>
</comment>
<dbReference type="Gene3D" id="2.170.120.20">
    <property type="entry name" value="Ribosomal protein L25, beta domain"/>
    <property type="match status" value="1"/>
</dbReference>
<organism evidence="8 9">
    <name type="scientific">Candidatus Giovannonibacteria bacterium GW2011_GWA2_53_7</name>
    <dbReference type="NCBI Taxonomy" id="1618650"/>
    <lineage>
        <taxon>Bacteria</taxon>
        <taxon>Candidatus Giovannoniibacteriota</taxon>
    </lineage>
</organism>
<evidence type="ECO:0000256" key="5">
    <source>
        <dbReference type="HAMAP-Rule" id="MF_01334"/>
    </source>
</evidence>
<keyword evidence="1 5" id="KW-0699">rRNA-binding</keyword>
<reference evidence="8 9" key="1">
    <citation type="journal article" date="2015" name="Nature">
        <title>rRNA introns, odd ribosomes, and small enigmatic genomes across a large radiation of phyla.</title>
        <authorList>
            <person name="Brown C.T."/>
            <person name="Hug L.A."/>
            <person name="Thomas B.C."/>
            <person name="Sharon I."/>
            <person name="Castelle C.J."/>
            <person name="Singh A."/>
            <person name="Wilkins M.J."/>
            <person name="Williams K.H."/>
            <person name="Banfield J.F."/>
        </authorList>
    </citation>
    <scope>NUCLEOTIDE SEQUENCE [LARGE SCALE GENOMIC DNA]</scope>
</reference>
<comment type="caution">
    <text evidence="8">The sequence shown here is derived from an EMBL/GenBank/DDBJ whole genome shotgun (WGS) entry which is preliminary data.</text>
</comment>
<comment type="similarity">
    <text evidence="5">Belongs to the bacterial ribosomal protein bL25 family. CTC subfamily.</text>
</comment>